<dbReference type="SUPFAM" id="SSF82714">
    <property type="entry name" value="Multidrug efflux transporter AcrB TolC docking domain, DN and DC subdomains"/>
    <property type="match status" value="2"/>
</dbReference>
<feature type="region of interest" description="Disordered" evidence="1">
    <location>
        <begin position="1068"/>
        <end position="1094"/>
    </location>
</feature>
<feature type="transmembrane region" description="Helical" evidence="2">
    <location>
        <begin position="531"/>
        <end position="555"/>
    </location>
</feature>
<dbReference type="AlphaFoldDB" id="A0A1M6L385"/>
<keyword evidence="2" id="KW-0812">Transmembrane</keyword>
<proteinExistence type="predicted"/>
<organism evidence="3 4">
    <name type="scientific">Desulfatibacillum alkenivorans DSM 16219</name>
    <dbReference type="NCBI Taxonomy" id="1121393"/>
    <lineage>
        <taxon>Bacteria</taxon>
        <taxon>Pseudomonadati</taxon>
        <taxon>Thermodesulfobacteriota</taxon>
        <taxon>Desulfobacteria</taxon>
        <taxon>Desulfobacterales</taxon>
        <taxon>Desulfatibacillaceae</taxon>
        <taxon>Desulfatibacillum</taxon>
    </lineage>
</organism>
<dbReference type="Pfam" id="PF00873">
    <property type="entry name" value="ACR_tran"/>
    <property type="match status" value="1"/>
</dbReference>
<dbReference type="PANTHER" id="PTHR32063:SF33">
    <property type="entry name" value="RND SUPERFAMILY EFFLUX PUMP PERMEASE COMPONENT"/>
    <property type="match status" value="1"/>
</dbReference>
<feature type="transmembrane region" description="Helical" evidence="2">
    <location>
        <begin position="455"/>
        <end position="478"/>
    </location>
</feature>
<feature type="transmembrane region" description="Helical" evidence="2">
    <location>
        <begin position="975"/>
        <end position="992"/>
    </location>
</feature>
<dbReference type="Gene3D" id="3.30.70.1440">
    <property type="entry name" value="Multidrug efflux transporter AcrB pore domain"/>
    <property type="match status" value="1"/>
</dbReference>
<keyword evidence="2" id="KW-0472">Membrane</keyword>
<feature type="transmembrane region" description="Helical" evidence="2">
    <location>
        <begin position="427"/>
        <end position="448"/>
    </location>
</feature>
<evidence type="ECO:0000313" key="4">
    <source>
        <dbReference type="Proteomes" id="UP000183994"/>
    </source>
</evidence>
<feature type="transmembrane region" description="Helical" evidence="2">
    <location>
        <begin position="330"/>
        <end position="350"/>
    </location>
</feature>
<dbReference type="Gene3D" id="3.30.70.1430">
    <property type="entry name" value="Multidrug efflux transporter AcrB pore domain"/>
    <property type="match status" value="2"/>
</dbReference>
<evidence type="ECO:0000256" key="2">
    <source>
        <dbReference type="SAM" id="Phobius"/>
    </source>
</evidence>
<dbReference type="GO" id="GO:0042910">
    <property type="term" value="F:xenobiotic transmembrane transporter activity"/>
    <property type="evidence" value="ECO:0007669"/>
    <property type="project" value="TreeGrafter"/>
</dbReference>
<dbReference type="Gene3D" id="3.30.2090.10">
    <property type="entry name" value="Multidrug efflux transporter AcrB TolC docking domain, DN and DC subdomains"/>
    <property type="match status" value="2"/>
</dbReference>
<dbReference type="Proteomes" id="UP000183994">
    <property type="component" value="Unassembled WGS sequence"/>
</dbReference>
<dbReference type="InterPro" id="IPR001036">
    <property type="entry name" value="Acrflvin-R"/>
</dbReference>
<dbReference type="PANTHER" id="PTHR32063">
    <property type="match status" value="1"/>
</dbReference>
<feature type="transmembrane region" description="Helical" evidence="2">
    <location>
        <begin position="900"/>
        <end position="921"/>
    </location>
</feature>
<dbReference type="GO" id="GO:0005886">
    <property type="term" value="C:plasma membrane"/>
    <property type="evidence" value="ECO:0007669"/>
    <property type="project" value="TreeGrafter"/>
</dbReference>
<sequence>MRSIMEAFARNRVFANVILLIILIGGIVAGFKMIKETFPEFSLDMITVEVVYPGADPEEVEEGICRKIEEAIDGVEGIKQYTTYSVENAGTALIEVKENWDVQEVLDKVRSKVDAISTFPGDAEKPVITDLPLKDIVCLLYLSGDLSERGLKEWANDVEDEIKNLPGISQVGVFGAREYEISIEISEERLQEYGLSFEQVAGAVARSNLNLAGGAIRTQGEEIRVRTLGRKYTGKELSEIVVLASENGDIITLDRIAAIRDGFAEDPVEATIDGERAVLVHIFKTSEEDSLGISKTVHKFLEEKQKVLPPGAKIGLLYESTDILKARINLLLKNGLVGLILVLILLFLFLNARLSFWGGMGIPVSMAGALIICWSLGATINMISLFGFILVLGIVVDDAIVVGESIYQHRQNGEGPLEAAVNGVLEVGMPVTAAVITTVVAFIPLMFVGGIMGKFIAILPVVVIACLAISLFECLFLMPAHLSHLPDPNAEDKSRFAPIRGWNAFFNGFSRGLEGFVKRVYMPVLEKALTWRYVSLCIAIAILMLTMGLVAGGLIKFQVFPDIDGFVMTANVELPQGTPPAVTQEAVKRIDDALLRVAERTPTLTGEPMIKSRLSLVGQTLEDIPENGPHLGGVQAIMLESEYRGVHSKDLMVEWEKEIGLIPGVKSLTFTGLSAGPPGAPIEIWLQGRNMNEIIAASEELMDKLATYEGVNQIRSDYAAGKNEMRLELKPEARTLGLTVNDLARQVNSGYYGYEAVRLQRGRDDVRVKVRYTQDERSRLSDFEEMHVRTPDGSEVPLYSVANVSFSPGYSRITRTDGLRRVAVSAGVDSNKANTTEILVDLNRSFFSGLKEKHPGLLVAVQGEQKKMRESFGSLMIGFPAALLGILVIIAIMFRSYLQPLIIMVTVPFGIIGGVFGHLLLGYDLSMMSAFGAVALAGVVVNDAIVLIERINENIAEGMGFREAIIRGGGRRFRAIFLTTLSTVGGLTPLLMETDLQARFLIPMGISLAAGVAFATLLTLLLIPCLLMILNDFRRTVHFFWRGYWPTRREVEPAINRPVQSYALKEECAQDEDGLERPFPPPLPHEEEPPPLTL</sequence>
<feature type="transmembrane region" description="Helical" evidence="2">
    <location>
        <begin position="12"/>
        <end position="31"/>
    </location>
</feature>
<dbReference type="STRING" id="1121393.SAMN02745216_02015"/>
<dbReference type="SUPFAM" id="SSF82693">
    <property type="entry name" value="Multidrug efflux transporter AcrB pore domain, PN1, PN2, PC1 and PC2 subdomains"/>
    <property type="match status" value="2"/>
</dbReference>
<dbReference type="Gene3D" id="1.20.1640.10">
    <property type="entry name" value="Multidrug efflux transporter AcrB transmembrane domain"/>
    <property type="match status" value="2"/>
</dbReference>
<accession>A0A1M6L385</accession>
<dbReference type="RefSeq" id="WP_073475422.1">
    <property type="nucleotide sequence ID" value="NZ_FQZU01000010.1"/>
</dbReference>
<gene>
    <name evidence="3" type="ORF">SAMN02745216_02015</name>
</gene>
<evidence type="ECO:0000313" key="3">
    <source>
        <dbReference type="EMBL" id="SHJ65584.1"/>
    </source>
</evidence>
<dbReference type="SUPFAM" id="SSF82866">
    <property type="entry name" value="Multidrug efflux transporter AcrB transmembrane domain"/>
    <property type="match status" value="2"/>
</dbReference>
<dbReference type="EMBL" id="FQZU01000010">
    <property type="protein sequence ID" value="SHJ65584.1"/>
    <property type="molecule type" value="Genomic_DNA"/>
</dbReference>
<keyword evidence="4" id="KW-1185">Reference proteome</keyword>
<name>A0A1M6L385_9BACT</name>
<evidence type="ECO:0000256" key="1">
    <source>
        <dbReference type="SAM" id="MobiDB-lite"/>
    </source>
</evidence>
<reference evidence="4" key="1">
    <citation type="submission" date="2016-11" db="EMBL/GenBank/DDBJ databases">
        <authorList>
            <person name="Varghese N."/>
            <person name="Submissions S."/>
        </authorList>
    </citation>
    <scope>NUCLEOTIDE SEQUENCE [LARGE SCALE GENOMIC DNA]</scope>
    <source>
        <strain evidence="4">DSM 16219</strain>
    </source>
</reference>
<dbReference type="PRINTS" id="PR00702">
    <property type="entry name" value="ACRIFLAVINRP"/>
</dbReference>
<dbReference type="OrthoDB" id="9806532at2"/>
<feature type="transmembrane region" description="Helical" evidence="2">
    <location>
        <begin position="872"/>
        <end position="894"/>
    </location>
</feature>
<feature type="transmembrane region" description="Helical" evidence="2">
    <location>
        <begin position="1004"/>
        <end position="1030"/>
    </location>
</feature>
<protein>
    <submittedName>
        <fullName evidence="3">Multidrug efflux pump subunit AcrB</fullName>
    </submittedName>
</protein>
<keyword evidence="2" id="KW-1133">Transmembrane helix</keyword>
<dbReference type="InterPro" id="IPR027463">
    <property type="entry name" value="AcrB_DN_DC_subdom"/>
</dbReference>
<dbReference type="Gene3D" id="3.30.70.1320">
    <property type="entry name" value="Multidrug efflux transporter AcrB pore domain like"/>
    <property type="match status" value="1"/>
</dbReference>